<feature type="region of interest" description="Disordered" evidence="1">
    <location>
        <begin position="1"/>
        <end position="27"/>
    </location>
</feature>
<feature type="compositionally biased region" description="Pro residues" evidence="1">
    <location>
        <begin position="192"/>
        <end position="202"/>
    </location>
</feature>
<dbReference type="EMBL" id="JAODUP010000890">
    <property type="protein sequence ID" value="KAK2142985.1"/>
    <property type="molecule type" value="Genomic_DNA"/>
</dbReference>
<dbReference type="Proteomes" id="UP001208570">
    <property type="component" value="Unassembled WGS sequence"/>
</dbReference>
<organism evidence="2 3">
    <name type="scientific">Paralvinella palmiformis</name>
    <dbReference type="NCBI Taxonomy" id="53620"/>
    <lineage>
        <taxon>Eukaryota</taxon>
        <taxon>Metazoa</taxon>
        <taxon>Spiralia</taxon>
        <taxon>Lophotrochozoa</taxon>
        <taxon>Annelida</taxon>
        <taxon>Polychaeta</taxon>
        <taxon>Sedentaria</taxon>
        <taxon>Canalipalpata</taxon>
        <taxon>Terebellida</taxon>
        <taxon>Terebelliformia</taxon>
        <taxon>Alvinellidae</taxon>
        <taxon>Paralvinella</taxon>
    </lineage>
</organism>
<name>A0AAD9IZI7_9ANNE</name>
<dbReference type="AlphaFoldDB" id="A0AAD9IZI7"/>
<evidence type="ECO:0000313" key="3">
    <source>
        <dbReference type="Proteomes" id="UP001208570"/>
    </source>
</evidence>
<gene>
    <name evidence="2" type="ORF">LSH36_890g00040</name>
</gene>
<reference evidence="2" key="1">
    <citation type="journal article" date="2023" name="Mol. Biol. Evol.">
        <title>Third-Generation Sequencing Reveals the Adaptive Role of the Epigenome in Three Deep-Sea Polychaetes.</title>
        <authorList>
            <person name="Perez M."/>
            <person name="Aroh O."/>
            <person name="Sun Y."/>
            <person name="Lan Y."/>
            <person name="Juniper S.K."/>
            <person name="Young C.R."/>
            <person name="Angers B."/>
            <person name="Qian P.Y."/>
        </authorList>
    </citation>
    <scope>NUCLEOTIDE SEQUENCE</scope>
    <source>
        <strain evidence="2">P08H-3</strain>
    </source>
</reference>
<feature type="compositionally biased region" description="Basic and acidic residues" evidence="1">
    <location>
        <begin position="73"/>
        <end position="88"/>
    </location>
</feature>
<feature type="compositionally biased region" description="Low complexity" evidence="1">
    <location>
        <begin position="203"/>
        <end position="223"/>
    </location>
</feature>
<evidence type="ECO:0000313" key="2">
    <source>
        <dbReference type="EMBL" id="KAK2142985.1"/>
    </source>
</evidence>
<feature type="region of interest" description="Disordered" evidence="1">
    <location>
        <begin position="144"/>
        <end position="231"/>
    </location>
</feature>
<feature type="region of interest" description="Disordered" evidence="1">
    <location>
        <begin position="42"/>
        <end position="111"/>
    </location>
</feature>
<keyword evidence="3" id="KW-1185">Reference proteome</keyword>
<protein>
    <submittedName>
        <fullName evidence="2">Uncharacterized protein</fullName>
    </submittedName>
</protein>
<evidence type="ECO:0000256" key="1">
    <source>
        <dbReference type="SAM" id="MobiDB-lite"/>
    </source>
</evidence>
<comment type="caution">
    <text evidence="2">The sequence shown here is derived from an EMBL/GenBank/DDBJ whole genome shotgun (WGS) entry which is preliminary data.</text>
</comment>
<sequence length="245" mass="26759">MDGKDEQSDQYDGGEGQSTEFGIYSQPHGVRRFMDSVKRLGSMNKRQAVVKKGKRNTGHEQVQDIFISPTLPRESKPDGSEANDDHPPEVFGYPAGSRRPTVDDRKTDSLAVNDVSTNPIYSVNRSQFTGSSVTYQNIDAFPTSRPIQSTTLPVSPSSDIAPPIPPKSLTLLRRSDNTRNNYPSFDDNVVPDIPPPPPPLPSTPSLGVSSRSPSPSILRSSGVGEARAISYGQGRIDLNRDNMMF</sequence>
<proteinExistence type="predicted"/>
<accession>A0AAD9IZI7</accession>